<proteinExistence type="predicted"/>
<dbReference type="AlphaFoldDB" id="A0A4R6XTK7"/>
<evidence type="ECO:0000256" key="2">
    <source>
        <dbReference type="ARBA" id="ARBA00023125"/>
    </source>
</evidence>
<evidence type="ECO:0000256" key="1">
    <source>
        <dbReference type="ARBA" id="ARBA00023015"/>
    </source>
</evidence>
<comment type="caution">
    <text evidence="5">The sequence shown here is derived from an EMBL/GenBank/DDBJ whole genome shotgun (WGS) entry which is preliminary data.</text>
</comment>
<dbReference type="PANTHER" id="PTHR33164">
    <property type="entry name" value="TRANSCRIPTIONAL REGULATOR, MARR FAMILY"/>
    <property type="match status" value="1"/>
</dbReference>
<accession>A0A4R6XTK7</accession>
<dbReference type="InterPro" id="IPR000835">
    <property type="entry name" value="HTH_MarR-typ"/>
</dbReference>
<evidence type="ECO:0000313" key="6">
    <source>
        <dbReference type="Proteomes" id="UP000295724"/>
    </source>
</evidence>
<dbReference type="GO" id="GO:0006950">
    <property type="term" value="P:response to stress"/>
    <property type="evidence" value="ECO:0007669"/>
    <property type="project" value="TreeGrafter"/>
</dbReference>
<keyword evidence="2 5" id="KW-0238">DNA-binding</keyword>
<dbReference type="EMBL" id="SNZB01000001">
    <property type="protein sequence ID" value="TDR23292.1"/>
    <property type="molecule type" value="Genomic_DNA"/>
</dbReference>
<evidence type="ECO:0000313" key="5">
    <source>
        <dbReference type="EMBL" id="TDR23292.1"/>
    </source>
</evidence>
<dbReference type="PRINTS" id="PR00598">
    <property type="entry name" value="HTHMARR"/>
</dbReference>
<dbReference type="InterPro" id="IPR036388">
    <property type="entry name" value="WH-like_DNA-bd_sf"/>
</dbReference>
<dbReference type="GO" id="GO:0003700">
    <property type="term" value="F:DNA-binding transcription factor activity"/>
    <property type="evidence" value="ECO:0007669"/>
    <property type="project" value="InterPro"/>
</dbReference>
<organism evidence="5 6">
    <name type="scientific">Marinicella litoralis</name>
    <dbReference type="NCBI Taxonomy" id="644220"/>
    <lineage>
        <taxon>Bacteria</taxon>
        <taxon>Pseudomonadati</taxon>
        <taxon>Pseudomonadota</taxon>
        <taxon>Gammaproteobacteria</taxon>
        <taxon>Lysobacterales</taxon>
        <taxon>Marinicellaceae</taxon>
        <taxon>Marinicella</taxon>
    </lineage>
</organism>
<evidence type="ECO:0000256" key="3">
    <source>
        <dbReference type="ARBA" id="ARBA00023163"/>
    </source>
</evidence>
<evidence type="ECO:0000259" key="4">
    <source>
        <dbReference type="PROSITE" id="PS50995"/>
    </source>
</evidence>
<dbReference type="SUPFAM" id="SSF46785">
    <property type="entry name" value="Winged helix' DNA-binding domain"/>
    <property type="match status" value="1"/>
</dbReference>
<sequence>MKTNQTIRPCDIKGHKSWLSVVKCYLKCQKVMNIKLAKLGLTTAQHELLMNINHKPGMSQQEISDRLLVVKSNTSALLKKLQQRGLIERRKDQQDARVHHLHLTSAGEQLLNQSMSVQIEVVQAMTAVMSEDEIQTNLEIMNRVYHSLDQLP</sequence>
<dbReference type="OrthoDB" id="8906692at2"/>
<dbReference type="SMART" id="SM00347">
    <property type="entry name" value="HTH_MARR"/>
    <property type="match status" value="1"/>
</dbReference>
<dbReference type="RefSeq" id="WP_099018058.1">
    <property type="nucleotide sequence ID" value="NZ_NIHB01000001.1"/>
</dbReference>
<name>A0A4R6XTK7_9GAMM</name>
<keyword evidence="3" id="KW-0804">Transcription</keyword>
<dbReference type="Gene3D" id="1.10.10.10">
    <property type="entry name" value="Winged helix-like DNA-binding domain superfamily/Winged helix DNA-binding domain"/>
    <property type="match status" value="1"/>
</dbReference>
<dbReference type="InterPro" id="IPR039422">
    <property type="entry name" value="MarR/SlyA-like"/>
</dbReference>
<gene>
    <name evidence="5" type="ORF">C8D91_0152</name>
</gene>
<dbReference type="Proteomes" id="UP000295724">
    <property type="component" value="Unassembled WGS sequence"/>
</dbReference>
<keyword evidence="1" id="KW-0805">Transcription regulation</keyword>
<dbReference type="GO" id="GO:0003677">
    <property type="term" value="F:DNA binding"/>
    <property type="evidence" value="ECO:0007669"/>
    <property type="project" value="UniProtKB-KW"/>
</dbReference>
<dbReference type="PROSITE" id="PS50995">
    <property type="entry name" value="HTH_MARR_2"/>
    <property type="match status" value="1"/>
</dbReference>
<dbReference type="PANTHER" id="PTHR33164:SF64">
    <property type="entry name" value="TRANSCRIPTIONAL REGULATOR SLYA"/>
    <property type="match status" value="1"/>
</dbReference>
<dbReference type="Pfam" id="PF12802">
    <property type="entry name" value="MarR_2"/>
    <property type="match status" value="1"/>
</dbReference>
<keyword evidence="6" id="KW-1185">Reference proteome</keyword>
<dbReference type="InterPro" id="IPR036390">
    <property type="entry name" value="WH_DNA-bd_sf"/>
</dbReference>
<protein>
    <submittedName>
        <fullName evidence="5">DNA-binding MarR family transcriptional regulator</fullName>
    </submittedName>
</protein>
<feature type="domain" description="HTH marR-type" evidence="4">
    <location>
        <begin position="1"/>
        <end position="146"/>
    </location>
</feature>
<reference evidence="5 6" key="1">
    <citation type="submission" date="2019-03" db="EMBL/GenBank/DDBJ databases">
        <title>Genomic Encyclopedia of Type Strains, Phase IV (KMG-IV): sequencing the most valuable type-strain genomes for metagenomic binning, comparative biology and taxonomic classification.</title>
        <authorList>
            <person name="Goeker M."/>
        </authorList>
    </citation>
    <scope>NUCLEOTIDE SEQUENCE [LARGE SCALE GENOMIC DNA]</scope>
    <source>
        <strain evidence="5 6">DSM 25488</strain>
    </source>
</reference>